<dbReference type="OrthoDB" id="4736977at2"/>
<evidence type="ECO:0000313" key="3">
    <source>
        <dbReference type="Proteomes" id="UP000306147"/>
    </source>
</evidence>
<reference evidence="2 3" key="1">
    <citation type="submission" date="2019-04" db="EMBL/GenBank/DDBJ databases">
        <title>Sphingomonas psychrotolerans sp. nov., isolated from soil in the Tianshan Mountains, Xinjiang, China.</title>
        <authorList>
            <person name="Luo Y."/>
            <person name="Sheng H."/>
        </authorList>
    </citation>
    <scope>NUCLEOTIDE SEQUENCE [LARGE SCALE GENOMIC DNA]</scope>
    <source>
        <strain evidence="2 3">ZFGT-11</strain>
    </source>
</reference>
<dbReference type="RefSeq" id="WP_135963230.1">
    <property type="nucleotide sequence ID" value="NZ_SRXT01000003.1"/>
</dbReference>
<name>A0A4V3QZF4_9SPHN</name>
<evidence type="ECO:0000313" key="2">
    <source>
        <dbReference type="EMBL" id="TGX53992.1"/>
    </source>
</evidence>
<feature type="chain" id="PRO_5020938027" description="Argininosuccinate lyase" evidence="1">
    <location>
        <begin position="21"/>
        <end position="115"/>
    </location>
</feature>
<dbReference type="EMBL" id="SRXT01000003">
    <property type="protein sequence ID" value="TGX53992.1"/>
    <property type="molecule type" value="Genomic_DNA"/>
</dbReference>
<proteinExistence type="predicted"/>
<protein>
    <recommendedName>
        <fullName evidence="4">Argininosuccinate lyase</fullName>
    </recommendedName>
</protein>
<dbReference type="Proteomes" id="UP000306147">
    <property type="component" value="Unassembled WGS sequence"/>
</dbReference>
<organism evidence="2 3">
    <name type="scientific">Sphingomonas gei</name>
    <dbReference type="NCBI Taxonomy" id="1395960"/>
    <lineage>
        <taxon>Bacteria</taxon>
        <taxon>Pseudomonadati</taxon>
        <taxon>Pseudomonadota</taxon>
        <taxon>Alphaproteobacteria</taxon>
        <taxon>Sphingomonadales</taxon>
        <taxon>Sphingomonadaceae</taxon>
        <taxon>Sphingomonas</taxon>
    </lineage>
</organism>
<keyword evidence="3" id="KW-1185">Reference proteome</keyword>
<sequence>MRNFALFMALLYLGVSAAQAQERDRMITVQNHVGDTIVELYGSRVATGSWENDLLGDGVMDDASHRQINMYDGTEACRFDFKAVLADGSKQYRWDQDVCVISTLTFGPLRHGAEN</sequence>
<dbReference type="AlphaFoldDB" id="A0A4V3QZF4"/>
<evidence type="ECO:0008006" key="4">
    <source>
        <dbReference type="Google" id="ProtNLM"/>
    </source>
</evidence>
<feature type="signal peptide" evidence="1">
    <location>
        <begin position="1"/>
        <end position="20"/>
    </location>
</feature>
<accession>A0A4V3QZF4</accession>
<keyword evidence="1" id="KW-0732">Signal</keyword>
<gene>
    <name evidence="2" type="ORF">E5A73_07630</name>
</gene>
<comment type="caution">
    <text evidence="2">The sequence shown here is derived from an EMBL/GenBank/DDBJ whole genome shotgun (WGS) entry which is preliminary data.</text>
</comment>
<evidence type="ECO:0000256" key="1">
    <source>
        <dbReference type="SAM" id="SignalP"/>
    </source>
</evidence>